<dbReference type="InterPro" id="IPR000719">
    <property type="entry name" value="Prot_kinase_dom"/>
</dbReference>
<dbReference type="FunFam" id="1.10.510.10:FF:000517">
    <property type="entry name" value="Putative receptor kinase Lecrk"/>
    <property type="match status" value="1"/>
</dbReference>
<reference evidence="4" key="1">
    <citation type="journal article" date="2023" name="GigaByte">
        <title>Genome assembly of the bearded iris, Iris pallida Lam.</title>
        <authorList>
            <person name="Bruccoleri R.E."/>
            <person name="Oakeley E.J."/>
            <person name="Faust A.M.E."/>
            <person name="Altorfer M."/>
            <person name="Dessus-Babus S."/>
            <person name="Burckhardt D."/>
            <person name="Oertli M."/>
            <person name="Naumann U."/>
            <person name="Petersen F."/>
            <person name="Wong J."/>
        </authorList>
    </citation>
    <scope>NUCLEOTIDE SEQUENCE</scope>
    <source>
        <strain evidence="4">GSM-AAB239-AS_SAM_17_03QT</strain>
    </source>
</reference>
<dbReference type="SUPFAM" id="SSF56112">
    <property type="entry name" value="Protein kinase-like (PK-like)"/>
    <property type="match status" value="1"/>
</dbReference>
<dbReference type="InterPro" id="IPR001245">
    <property type="entry name" value="Ser-Thr/Tyr_kinase_cat_dom"/>
</dbReference>
<dbReference type="InterPro" id="IPR011009">
    <property type="entry name" value="Kinase-like_dom_sf"/>
</dbReference>
<proteinExistence type="predicted"/>
<organism evidence="4 5">
    <name type="scientific">Iris pallida</name>
    <name type="common">Sweet iris</name>
    <dbReference type="NCBI Taxonomy" id="29817"/>
    <lineage>
        <taxon>Eukaryota</taxon>
        <taxon>Viridiplantae</taxon>
        <taxon>Streptophyta</taxon>
        <taxon>Embryophyta</taxon>
        <taxon>Tracheophyta</taxon>
        <taxon>Spermatophyta</taxon>
        <taxon>Magnoliopsida</taxon>
        <taxon>Liliopsida</taxon>
        <taxon>Asparagales</taxon>
        <taxon>Iridaceae</taxon>
        <taxon>Iridoideae</taxon>
        <taxon>Irideae</taxon>
        <taxon>Iris</taxon>
    </lineage>
</organism>
<dbReference type="Gene3D" id="3.30.200.20">
    <property type="entry name" value="Phosphorylase Kinase, domain 1"/>
    <property type="match status" value="1"/>
</dbReference>
<evidence type="ECO:0000256" key="1">
    <source>
        <dbReference type="ARBA" id="ARBA00022741"/>
    </source>
</evidence>
<name>A0AAX6HSB0_IRIPA</name>
<evidence type="ECO:0000313" key="5">
    <source>
        <dbReference type="Proteomes" id="UP001140949"/>
    </source>
</evidence>
<sequence>MKEFVAEIVSIDKLRHRNVAQLLGYCCHKGELLLVYDYMPNGSLDKYLYDQTRPSLDWARRFMIIKGVASGLLYLHEDWEHVVVHRDIKASNVLLDGELNGKLGDFGLVRLCQQESDPRTTRIIGTIGYLAPEFARKGKATTISDVFAFGVFLLEVAYGRRPSVIEAGEHVFLVDWVLENWKAGTDIATRDQRLGLEEERSVVEMEMVLKLGLLCSHPMPEARPSMRQVMQFLDGDKTLPELSPAYMSFSYPSLTQNQQYDDDCIVSISTSVATMSNSSLKAR</sequence>
<keyword evidence="1" id="KW-0547">Nucleotide-binding</keyword>
<dbReference type="GO" id="GO:0005524">
    <property type="term" value="F:ATP binding"/>
    <property type="evidence" value="ECO:0007669"/>
    <property type="project" value="UniProtKB-KW"/>
</dbReference>
<evidence type="ECO:0000259" key="3">
    <source>
        <dbReference type="PROSITE" id="PS50011"/>
    </source>
</evidence>
<accession>A0AAX6HSB0</accession>
<feature type="domain" description="Protein kinase" evidence="3">
    <location>
        <begin position="1"/>
        <end position="239"/>
    </location>
</feature>
<gene>
    <name evidence="4" type="ORF">M6B38_295250</name>
</gene>
<evidence type="ECO:0000313" key="4">
    <source>
        <dbReference type="EMBL" id="KAJ6843956.1"/>
    </source>
</evidence>
<keyword evidence="2" id="KW-0067">ATP-binding</keyword>
<dbReference type="PROSITE" id="PS00108">
    <property type="entry name" value="PROTEIN_KINASE_ST"/>
    <property type="match status" value="1"/>
</dbReference>
<dbReference type="EMBL" id="JANAVB010006800">
    <property type="protein sequence ID" value="KAJ6843956.1"/>
    <property type="molecule type" value="Genomic_DNA"/>
</dbReference>
<keyword evidence="4" id="KW-0808">Transferase</keyword>
<dbReference type="AlphaFoldDB" id="A0AAX6HSB0"/>
<dbReference type="GO" id="GO:0051707">
    <property type="term" value="P:response to other organism"/>
    <property type="evidence" value="ECO:0007669"/>
    <property type="project" value="UniProtKB-ARBA"/>
</dbReference>
<dbReference type="SMART" id="SM00220">
    <property type="entry name" value="S_TKc"/>
    <property type="match status" value="1"/>
</dbReference>
<protein>
    <submittedName>
        <fullName evidence="4">L-type lectin-domain containing receptor kinase IV.2-like</fullName>
    </submittedName>
</protein>
<keyword evidence="5" id="KW-1185">Reference proteome</keyword>
<keyword evidence="4" id="KW-0418">Kinase</keyword>
<dbReference type="InterPro" id="IPR050528">
    <property type="entry name" value="L-type_Lectin-RKs"/>
</dbReference>
<keyword evidence="4" id="KW-0675">Receptor</keyword>
<dbReference type="PIRSF" id="PIRSF000654">
    <property type="entry name" value="Integrin-linked_kinase"/>
    <property type="match status" value="1"/>
</dbReference>
<comment type="caution">
    <text evidence="4">The sequence shown here is derived from an EMBL/GenBank/DDBJ whole genome shotgun (WGS) entry which is preliminary data.</text>
</comment>
<dbReference type="Gene3D" id="1.10.510.10">
    <property type="entry name" value="Transferase(Phosphotransferase) domain 1"/>
    <property type="match status" value="1"/>
</dbReference>
<dbReference type="GO" id="GO:0004672">
    <property type="term" value="F:protein kinase activity"/>
    <property type="evidence" value="ECO:0007669"/>
    <property type="project" value="InterPro"/>
</dbReference>
<dbReference type="InterPro" id="IPR008271">
    <property type="entry name" value="Ser/Thr_kinase_AS"/>
</dbReference>
<evidence type="ECO:0000256" key="2">
    <source>
        <dbReference type="ARBA" id="ARBA00022840"/>
    </source>
</evidence>
<dbReference type="Pfam" id="PF07714">
    <property type="entry name" value="PK_Tyr_Ser-Thr"/>
    <property type="match status" value="1"/>
</dbReference>
<reference evidence="4" key="2">
    <citation type="submission" date="2023-04" db="EMBL/GenBank/DDBJ databases">
        <authorList>
            <person name="Bruccoleri R.E."/>
            <person name="Oakeley E.J."/>
            <person name="Faust A.-M."/>
            <person name="Dessus-Babus S."/>
            <person name="Altorfer M."/>
            <person name="Burckhardt D."/>
            <person name="Oertli M."/>
            <person name="Naumann U."/>
            <person name="Petersen F."/>
            <person name="Wong J."/>
        </authorList>
    </citation>
    <scope>NUCLEOTIDE SEQUENCE</scope>
    <source>
        <strain evidence="4">GSM-AAB239-AS_SAM_17_03QT</strain>
        <tissue evidence="4">Leaf</tissue>
    </source>
</reference>
<dbReference type="Proteomes" id="UP001140949">
    <property type="component" value="Unassembled WGS sequence"/>
</dbReference>
<dbReference type="PANTHER" id="PTHR27007">
    <property type="match status" value="1"/>
</dbReference>
<dbReference type="PROSITE" id="PS50011">
    <property type="entry name" value="PROTEIN_KINASE_DOM"/>
    <property type="match status" value="1"/>
</dbReference>